<name>E3ME69_CAERE</name>
<dbReference type="FunCoup" id="E3ME69">
    <property type="interactions" value="1141"/>
</dbReference>
<organism evidence="2">
    <name type="scientific">Caenorhabditis remanei</name>
    <name type="common">Caenorhabditis vulgaris</name>
    <dbReference type="NCBI Taxonomy" id="31234"/>
    <lineage>
        <taxon>Eukaryota</taxon>
        <taxon>Metazoa</taxon>
        <taxon>Ecdysozoa</taxon>
        <taxon>Nematoda</taxon>
        <taxon>Chromadorea</taxon>
        <taxon>Rhabditida</taxon>
        <taxon>Rhabditina</taxon>
        <taxon>Rhabditomorpha</taxon>
        <taxon>Rhabditoidea</taxon>
        <taxon>Rhabditidae</taxon>
        <taxon>Peloderinae</taxon>
        <taxon>Caenorhabditis</taxon>
    </lineage>
</organism>
<dbReference type="eggNOG" id="ENOG502THNW">
    <property type="taxonomic scope" value="Eukaryota"/>
</dbReference>
<proteinExistence type="predicted"/>
<evidence type="ECO:0000313" key="2">
    <source>
        <dbReference type="Proteomes" id="UP000008281"/>
    </source>
</evidence>
<dbReference type="OrthoDB" id="5799058at2759"/>
<evidence type="ECO:0000313" key="1">
    <source>
        <dbReference type="EMBL" id="EFO99445.1"/>
    </source>
</evidence>
<dbReference type="Proteomes" id="UP000008281">
    <property type="component" value="Unassembled WGS sequence"/>
</dbReference>
<gene>
    <name evidence="1" type="ORF">CRE_22336</name>
</gene>
<dbReference type="OMA" id="KWCAGRT"/>
<keyword evidence="2" id="KW-1185">Reference proteome</keyword>
<dbReference type="HOGENOM" id="CLU_1166747_0_0_1"/>
<dbReference type="EMBL" id="DS268438">
    <property type="protein sequence ID" value="EFO99445.1"/>
    <property type="molecule type" value="Genomic_DNA"/>
</dbReference>
<protein>
    <submittedName>
        <fullName evidence="1">Uncharacterized protein</fullName>
    </submittedName>
</protein>
<reference evidence="1" key="1">
    <citation type="submission" date="2007-07" db="EMBL/GenBank/DDBJ databases">
        <title>PCAP assembly of the Caenorhabditis remanei genome.</title>
        <authorList>
            <consortium name="The Caenorhabditis remanei Sequencing Consortium"/>
            <person name="Wilson R.K."/>
        </authorList>
    </citation>
    <scope>NUCLEOTIDE SEQUENCE [LARGE SCALE GENOMIC DNA]</scope>
    <source>
        <strain evidence="1">PB4641</strain>
    </source>
</reference>
<sequence>MAAEEEVFVMKLDGDPGDFHCMACLKICNYLDQIYCCAKTCNMPEQQKKNSKMFLFQQRCEGAFLKVCLQRHAIDEMVTAMLADKKIVDMKGNCLFCRNKKHHEELKWCAGKTKLELFLHVIDREDWKIDTLLEKYFEIRVQNRMNDLRKVQARIEREMRAVAEAHGKQPAEIEHMMAKQGRSARRIQRREVDHIETENEGIRRRLGVKLLKKKNQTIQRIKDACEAAPIPEMVCIQMNLQKLNVN</sequence>
<accession>E3ME69</accession>
<dbReference type="InParanoid" id="E3ME69"/>
<dbReference type="AlphaFoldDB" id="E3ME69"/>